<evidence type="ECO:0000256" key="1">
    <source>
        <dbReference type="SAM" id="MobiDB-lite"/>
    </source>
</evidence>
<evidence type="ECO:0000313" key="2">
    <source>
        <dbReference type="EMBL" id="TWT23619.1"/>
    </source>
</evidence>
<evidence type="ECO:0008006" key="4">
    <source>
        <dbReference type="Google" id="ProtNLM"/>
    </source>
</evidence>
<feature type="region of interest" description="Disordered" evidence="1">
    <location>
        <begin position="573"/>
        <end position="597"/>
    </location>
</feature>
<keyword evidence="3" id="KW-1185">Reference proteome</keyword>
<dbReference type="OrthoDB" id="8736397at2"/>
<dbReference type="GO" id="GO:0003676">
    <property type="term" value="F:nucleic acid binding"/>
    <property type="evidence" value="ECO:0007669"/>
    <property type="project" value="InterPro"/>
</dbReference>
<dbReference type="EMBL" id="VOHK01000001">
    <property type="protein sequence ID" value="TWT23619.1"/>
    <property type="molecule type" value="Genomic_DNA"/>
</dbReference>
<dbReference type="InterPro" id="IPR036397">
    <property type="entry name" value="RNaseH_sf"/>
</dbReference>
<organism evidence="2 3">
    <name type="scientific">Luteimonas marina</name>
    <dbReference type="NCBI Taxonomy" id="488485"/>
    <lineage>
        <taxon>Bacteria</taxon>
        <taxon>Pseudomonadati</taxon>
        <taxon>Pseudomonadota</taxon>
        <taxon>Gammaproteobacteria</taxon>
        <taxon>Lysobacterales</taxon>
        <taxon>Lysobacteraceae</taxon>
        <taxon>Luteimonas</taxon>
    </lineage>
</organism>
<dbReference type="AlphaFoldDB" id="A0A5C5UCI8"/>
<dbReference type="RefSeq" id="WP_146384913.1">
    <property type="nucleotide sequence ID" value="NZ_VOHK01000001.1"/>
</dbReference>
<dbReference type="Proteomes" id="UP000319980">
    <property type="component" value="Unassembled WGS sequence"/>
</dbReference>
<proteinExistence type="predicted"/>
<sequence length="627" mass="70954">MHRKAESLFPACWRDTSTWPTPTDREIPEKHKDAYARRKRIIEAYMRGASLRVLCKVEGVDTATVYTMLEACASHAHDGKIWGFRALVPYVRKKAYERSSEVRADALAAGRGTGGLFMQMLANHEPLRLLIAKQASKYASTNFTGRVPIKKEHNIFLTRISQLQGKTGYPFSLQNKGREGFRQAINAEIAKQRGEARVPLRDSVERAFRLQIDARYRNVQIDAHRLDSFIRVKFVGRKSRFKTRALRPWLIAAVEVDSEACLGWSLSVEREPSHLDLLRCLYSMMAPWERRQTFEIVGLDYNPDAGMPSGVIPRCAGRYVDSISLDNALCGHADNIRQIVLERLHATLRMGLPREPRTRCEIEQLFNTLTHRNIQHLVGGVRPNMSNRERASAMSAAEDQGLTVEQMEEYLDVVLCNYNAEPHSAHYGKSPLQVLREEPHSALIRSDMSPNASWRNLLKIEVTATIRSSDDHPPRINYMKGQYTNDVLRSSGDLLANKEVVLTVNLVDLRSVKAKVSGGIDLGTLYARGPWAHFVHDIRLRKKLNREIADGNFYWSEGVDPEEQVNDFLRKTSKTKVSQPSKVRRAQSASRQTPRSGRLLTSPRLIADVAKGAELDLEALLGDKLKG</sequence>
<reference evidence="2 3" key="1">
    <citation type="journal article" date="2008" name="Int. J. Syst. Evol. Microbiol.">
        <title>Luteimonas marina sp. nov., isolated from seawater.</title>
        <authorList>
            <person name="Baik K.S."/>
            <person name="Park S.C."/>
            <person name="Kim M.S."/>
            <person name="Kim E.M."/>
            <person name="Park C."/>
            <person name="Chun J."/>
            <person name="Seong C.N."/>
        </authorList>
    </citation>
    <scope>NUCLEOTIDE SEQUENCE [LARGE SCALE GENOMIC DNA]</scope>
    <source>
        <strain evidence="2 3">FR1330</strain>
    </source>
</reference>
<dbReference type="Gene3D" id="3.30.420.10">
    <property type="entry name" value="Ribonuclease H-like superfamily/Ribonuclease H"/>
    <property type="match status" value="1"/>
</dbReference>
<evidence type="ECO:0000313" key="3">
    <source>
        <dbReference type="Proteomes" id="UP000319980"/>
    </source>
</evidence>
<gene>
    <name evidence="2" type="ORF">FQY83_03040</name>
</gene>
<protein>
    <recommendedName>
        <fullName evidence="4">Integrase catalytic domain-containing protein</fullName>
    </recommendedName>
</protein>
<accession>A0A5C5UCI8</accession>
<name>A0A5C5UCI8_9GAMM</name>
<comment type="caution">
    <text evidence="2">The sequence shown here is derived from an EMBL/GenBank/DDBJ whole genome shotgun (WGS) entry which is preliminary data.</text>
</comment>
<feature type="compositionally biased region" description="Polar residues" evidence="1">
    <location>
        <begin position="575"/>
        <end position="595"/>
    </location>
</feature>